<keyword evidence="2" id="KW-1133">Transmembrane helix</keyword>
<dbReference type="AlphaFoldDB" id="A0A8J9UE48"/>
<evidence type="ECO:0000313" key="3">
    <source>
        <dbReference type="EMBL" id="CAH0718701.1"/>
    </source>
</evidence>
<reference evidence="3" key="1">
    <citation type="submission" date="2021-12" db="EMBL/GenBank/DDBJ databases">
        <authorList>
            <person name="Martin H S."/>
        </authorList>
    </citation>
    <scope>NUCLEOTIDE SEQUENCE</scope>
</reference>
<keyword evidence="4" id="KW-1185">Reference proteome</keyword>
<evidence type="ECO:0000256" key="1">
    <source>
        <dbReference type="SAM" id="MobiDB-lite"/>
    </source>
</evidence>
<proteinExistence type="predicted"/>
<dbReference type="Proteomes" id="UP000838878">
    <property type="component" value="Chromosome 13"/>
</dbReference>
<evidence type="ECO:0000256" key="2">
    <source>
        <dbReference type="SAM" id="Phobius"/>
    </source>
</evidence>
<feature type="region of interest" description="Disordered" evidence="1">
    <location>
        <begin position="111"/>
        <end position="162"/>
    </location>
</feature>
<dbReference type="OrthoDB" id="7492463at2759"/>
<sequence length="162" mass="17380">MSSLLLFYGSLFIVCFCGIQIVTYGYLSAIDVAYNSARTHAVILDLDCCVILLKFKIARGDYIGYLAAGCTSHLDSQLHWKCEGGQCAREVGQGGCTGVGGLRAASDGLGGAGALSHRSPPTRRTAQVLRESRREPRAVPLEDGGVSARPRPPAVMPRWPER</sequence>
<keyword evidence="2" id="KW-0812">Transmembrane</keyword>
<evidence type="ECO:0000313" key="4">
    <source>
        <dbReference type="Proteomes" id="UP000838878"/>
    </source>
</evidence>
<gene>
    <name evidence="3" type="ORF">BINO364_LOCUS5138</name>
</gene>
<name>A0A8J9UE48_9NEOP</name>
<keyword evidence="2" id="KW-0472">Membrane</keyword>
<accession>A0A8J9UE48</accession>
<feature type="non-terminal residue" evidence="3">
    <location>
        <position position="162"/>
    </location>
</feature>
<feature type="transmembrane region" description="Helical" evidence="2">
    <location>
        <begin position="6"/>
        <end position="27"/>
    </location>
</feature>
<organism evidence="3 4">
    <name type="scientific">Brenthis ino</name>
    <name type="common">lesser marbled fritillary</name>
    <dbReference type="NCBI Taxonomy" id="405034"/>
    <lineage>
        <taxon>Eukaryota</taxon>
        <taxon>Metazoa</taxon>
        <taxon>Ecdysozoa</taxon>
        <taxon>Arthropoda</taxon>
        <taxon>Hexapoda</taxon>
        <taxon>Insecta</taxon>
        <taxon>Pterygota</taxon>
        <taxon>Neoptera</taxon>
        <taxon>Endopterygota</taxon>
        <taxon>Lepidoptera</taxon>
        <taxon>Glossata</taxon>
        <taxon>Ditrysia</taxon>
        <taxon>Papilionoidea</taxon>
        <taxon>Nymphalidae</taxon>
        <taxon>Heliconiinae</taxon>
        <taxon>Argynnini</taxon>
        <taxon>Brenthis</taxon>
    </lineage>
</organism>
<dbReference type="EMBL" id="OV170233">
    <property type="protein sequence ID" value="CAH0718701.1"/>
    <property type="molecule type" value="Genomic_DNA"/>
</dbReference>
<protein>
    <submittedName>
        <fullName evidence="3">Uncharacterized protein</fullName>
    </submittedName>
</protein>